<evidence type="ECO:0000313" key="1">
    <source>
        <dbReference type="EMBL" id="CAF1704623.1"/>
    </source>
</evidence>
<name>A0A816I6A9_BRANA</name>
<dbReference type="AlphaFoldDB" id="A0A816I6A9"/>
<dbReference type="EMBL" id="HG994367">
    <property type="protein sequence ID" value="CAF1704623.1"/>
    <property type="molecule type" value="Genomic_DNA"/>
</dbReference>
<reference evidence="1" key="1">
    <citation type="submission" date="2021-01" db="EMBL/GenBank/DDBJ databases">
        <authorList>
            <consortium name="Genoscope - CEA"/>
            <person name="William W."/>
        </authorList>
    </citation>
    <scope>NUCLEOTIDE SEQUENCE</scope>
</reference>
<gene>
    <name evidence="1" type="ORF">DARMORV10_C03P47710.1</name>
</gene>
<protein>
    <submittedName>
        <fullName evidence="1">(rape) hypothetical protein</fullName>
    </submittedName>
</protein>
<organism evidence="1">
    <name type="scientific">Brassica napus</name>
    <name type="common">Rape</name>
    <dbReference type="NCBI Taxonomy" id="3708"/>
    <lineage>
        <taxon>Eukaryota</taxon>
        <taxon>Viridiplantae</taxon>
        <taxon>Streptophyta</taxon>
        <taxon>Embryophyta</taxon>
        <taxon>Tracheophyta</taxon>
        <taxon>Spermatophyta</taxon>
        <taxon>Magnoliopsida</taxon>
        <taxon>eudicotyledons</taxon>
        <taxon>Gunneridae</taxon>
        <taxon>Pentapetalae</taxon>
        <taxon>rosids</taxon>
        <taxon>malvids</taxon>
        <taxon>Brassicales</taxon>
        <taxon>Brassicaceae</taxon>
        <taxon>Brassiceae</taxon>
        <taxon>Brassica</taxon>
    </lineage>
</organism>
<sequence length="148" mass="16655">MANVWSSSSICRRAAIPPLLEPAAVSEKPEIFAVVESLWERICSFWILRRFGYAGALVSVAIGKSAIAVDLISCHSWKLKLVESTLKSVLLDAHRCLSKFTWSIQTGNISRFASHLCPLPFPFSVAESTNTHLQDELMEFYNAKRRER</sequence>
<dbReference type="Proteomes" id="UP001295469">
    <property type="component" value="Chromosome C03"/>
</dbReference>
<proteinExistence type="predicted"/>
<accession>A0A816I6A9</accession>